<reference evidence="3" key="1">
    <citation type="submission" date="2018-02" db="EMBL/GenBank/DDBJ databases">
        <authorList>
            <person name="Cohen D.B."/>
            <person name="Kent A.D."/>
        </authorList>
    </citation>
    <scope>NUCLEOTIDE SEQUENCE</scope>
</reference>
<feature type="compositionally biased region" description="Basic residues" evidence="2">
    <location>
        <begin position="69"/>
        <end position="78"/>
    </location>
</feature>
<accession>A0A2N9H5B4</accession>
<feature type="region of interest" description="Disordered" evidence="2">
    <location>
        <begin position="1"/>
        <end position="99"/>
    </location>
</feature>
<keyword evidence="1" id="KW-0175">Coiled coil</keyword>
<dbReference type="AlphaFoldDB" id="A0A2N9H5B4"/>
<sequence>MPVQRRSIDIGSILGTLVPQSSETSSFPPPPGFSQGEEVRGKRKKGEQQDDEVGEQEVLPLTEPSKTKPSLKKGKGKTARALQKAAGLVPHKKKHRNNDPKVEWSCAFSLDGRPVDEDDSVIKGNEARARGGQVADAIGKALLLPRDMKVWQGASSGRMMENLKHDVVLAVQGIFEVGSRLLETERLLQQYIEENKRLKDFEKEASARIQAAKNEWKSAEVGLKTYERQVMEIQGKYDRELNRSSELRGEISTLRDEVQKLQAEKQKADDSAQQYYDQGFDEAANSLKSQLKDECDKYFVRGWRVALDQAGVDDASELYDLRPRCRPFRPASPEVHDDEGAAEGLMDHEEEGAAEGLVDREEEGTAEGLNGS</sequence>
<evidence type="ECO:0000256" key="1">
    <source>
        <dbReference type="SAM" id="Coils"/>
    </source>
</evidence>
<evidence type="ECO:0000313" key="3">
    <source>
        <dbReference type="EMBL" id="SPD07028.1"/>
    </source>
</evidence>
<proteinExistence type="predicted"/>
<feature type="coiled-coil region" evidence="1">
    <location>
        <begin position="184"/>
        <end position="278"/>
    </location>
</feature>
<name>A0A2N9H5B4_FAGSY</name>
<gene>
    <name evidence="3" type="ORF">FSB_LOCUS34910</name>
</gene>
<evidence type="ECO:0000256" key="2">
    <source>
        <dbReference type="SAM" id="MobiDB-lite"/>
    </source>
</evidence>
<organism evidence="3">
    <name type="scientific">Fagus sylvatica</name>
    <name type="common">Beechnut</name>
    <dbReference type="NCBI Taxonomy" id="28930"/>
    <lineage>
        <taxon>Eukaryota</taxon>
        <taxon>Viridiplantae</taxon>
        <taxon>Streptophyta</taxon>
        <taxon>Embryophyta</taxon>
        <taxon>Tracheophyta</taxon>
        <taxon>Spermatophyta</taxon>
        <taxon>Magnoliopsida</taxon>
        <taxon>eudicotyledons</taxon>
        <taxon>Gunneridae</taxon>
        <taxon>Pentapetalae</taxon>
        <taxon>rosids</taxon>
        <taxon>fabids</taxon>
        <taxon>Fagales</taxon>
        <taxon>Fagaceae</taxon>
        <taxon>Fagus</taxon>
    </lineage>
</organism>
<protein>
    <submittedName>
        <fullName evidence="3">Uncharacterized protein</fullName>
    </submittedName>
</protein>
<dbReference type="EMBL" id="OIVN01002864">
    <property type="protein sequence ID" value="SPD07028.1"/>
    <property type="molecule type" value="Genomic_DNA"/>
</dbReference>
<feature type="region of interest" description="Disordered" evidence="2">
    <location>
        <begin position="327"/>
        <end position="372"/>
    </location>
</feature>